<dbReference type="Pfam" id="PF02597">
    <property type="entry name" value="ThiS"/>
    <property type="match status" value="1"/>
</dbReference>
<keyword evidence="2" id="KW-1185">Reference proteome</keyword>
<evidence type="ECO:0000313" key="1">
    <source>
        <dbReference type="EMBL" id="PFG73368.1"/>
    </source>
</evidence>
<dbReference type="SUPFAM" id="SSF54285">
    <property type="entry name" value="MoaD/ThiS"/>
    <property type="match status" value="1"/>
</dbReference>
<dbReference type="NCBIfam" id="NF041918">
    <property type="entry name" value="SAMP1"/>
    <property type="match status" value="1"/>
</dbReference>
<gene>
    <name evidence="1" type="ORF">A9A59_0563</name>
</gene>
<name>A0A2A9HC97_TEPT2</name>
<dbReference type="Proteomes" id="UP000223071">
    <property type="component" value="Unassembled WGS sequence"/>
</dbReference>
<dbReference type="RefSeq" id="WP_098502827.1">
    <property type="nucleotide sequence ID" value="NZ_PDJQ01000001.1"/>
</dbReference>
<dbReference type="NCBIfam" id="TIGR01687">
    <property type="entry name" value="moaD_arch"/>
    <property type="match status" value="1"/>
</dbReference>
<dbReference type="AlphaFoldDB" id="A0A2A9HC97"/>
<evidence type="ECO:0000313" key="2">
    <source>
        <dbReference type="Proteomes" id="UP000223071"/>
    </source>
</evidence>
<dbReference type="InterPro" id="IPR052045">
    <property type="entry name" value="Sulfur_Carrier/Prot_Modifier"/>
</dbReference>
<accession>A0A2A9HC97</accession>
<sequence length="91" mass="9707">MHVNFYATLRPLAGGKTVEFDLPPGATARDLLEAVGARFPAIGELLWTAPGELGDYIKVFVNGREIRHLQLLETPVPPGAEVDIFPPAAGG</sequence>
<comment type="caution">
    <text evidence="1">The sequence shown here is derived from an EMBL/GenBank/DDBJ whole genome shotgun (WGS) entry which is preliminary data.</text>
</comment>
<dbReference type="InterPro" id="IPR016155">
    <property type="entry name" value="Mopterin_synth/thiamin_S_b"/>
</dbReference>
<reference evidence="1 2" key="1">
    <citation type="submission" date="2017-09" db="EMBL/GenBank/DDBJ databases">
        <title>Sequencing the genomes of two abundant thermophiles in Great Basin hot springs: Thermocrinis jamiesonii and novel Chloroflexi Thermoflexus hugenholtzii.</title>
        <authorList>
            <person name="Hedlund B."/>
        </authorList>
    </citation>
    <scope>NUCLEOTIDE SEQUENCE [LARGE SCALE GENOMIC DNA]</scope>
    <source>
        <strain evidence="1 2">G233</strain>
    </source>
</reference>
<dbReference type="PANTHER" id="PTHR38031">
    <property type="entry name" value="SULFUR CARRIER PROTEIN SLR0821-RELATED"/>
    <property type="match status" value="1"/>
</dbReference>
<dbReference type="PANTHER" id="PTHR38031:SF1">
    <property type="entry name" value="SULFUR CARRIER PROTEIN CYSO"/>
    <property type="match status" value="1"/>
</dbReference>
<organism evidence="1 2">
    <name type="scientific">Tepidiforma thermophila (strain KCTC 52669 / CGMCC 1.13589 / G233)</name>
    <dbReference type="NCBI Taxonomy" id="2761530"/>
    <lineage>
        <taxon>Bacteria</taxon>
        <taxon>Bacillati</taxon>
        <taxon>Chloroflexota</taxon>
        <taxon>Tepidiformia</taxon>
        <taxon>Tepidiformales</taxon>
        <taxon>Tepidiformaceae</taxon>
        <taxon>Tepidiforma</taxon>
    </lineage>
</organism>
<dbReference type="InterPro" id="IPR012675">
    <property type="entry name" value="Beta-grasp_dom_sf"/>
</dbReference>
<dbReference type="EMBL" id="PDJQ01000001">
    <property type="protein sequence ID" value="PFG73368.1"/>
    <property type="molecule type" value="Genomic_DNA"/>
</dbReference>
<dbReference type="InterPro" id="IPR003749">
    <property type="entry name" value="ThiS/MoaD-like"/>
</dbReference>
<protein>
    <submittedName>
        <fullName evidence="1">Molybdopterin synthase sulfur carrier subunit</fullName>
    </submittedName>
</protein>
<dbReference type="Gene3D" id="3.10.20.30">
    <property type="match status" value="1"/>
</dbReference>
<dbReference type="InterPro" id="IPR054834">
    <property type="entry name" value="SAMP1_3"/>
</dbReference>
<proteinExistence type="predicted"/>
<dbReference type="InterPro" id="IPR010038">
    <property type="entry name" value="MoaD_arc-typ"/>
</dbReference>
<dbReference type="CDD" id="cd17505">
    <property type="entry name" value="Ubl_SAMP1_like"/>
    <property type="match status" value="1"/>
</dbReference>